<reference evidence="1 2" key="1">
    <citation type="journal article" date="2019" name="Sci. Rep.">
        <title>Orb-weaving spider Araneus ventricosus genome elucidates the spidroin gene catalogue.</title>
        <authorList>
            <person name="Kono N."/>
            <person name="Nakamura H."/>
            <person name="Ohtoshi R."/>
            <person name="Moran D.A.P."/>
            <person name="Shinohara A."/>
            <person name="Yoshida Y."/>
            <person name="Fujiwara M."/>
            <person name="Mori M."/>
            <person name="Tomita M."/>
            <person name="Arakawa K."/>
        </authorList>
    </citation>
    <scope>NUCLEOTIDE SEQUENCE [LARGE SCALE GENOMIC DNA]</scope>
</reference>
<evidence type="ECO:0000313" key="2">
    <source>
        <dbReference type="Proteomes" id="UP000499080"/>
    </source>
</evidence>
<comment type="caution">
    <text evidence="1">The sequence shown here is derived from an EMBL/GenBank/DDBJ whole genome shotgun (WGS) entry which is preliminary data.</text>
</comment>
<accession>A0A4Y2HC23</accession>
<evidence type="ECO:0000313" key="1">
    <source>
        <dbReference type="EMBL" id="GBM62840.1"/>
    </source>
</evidence>
<name>A0A4Y2HC23_ARAVE</name>
<protein>
    <submittedName>
        <fullName evidence="1">Uncharacterized protein</fullName>
    </submittedName>
</protein>
<organism evidence="1 2">
    <name type="scientific">Araneus ventricosus</name>
    <name type="common">Orbweaver spider</name>
    <name type="synonym">Epeira ventricosa</name>
    <dbReference type="NCBI Taxonomy" id="182803"/>
    <lineage>
        <taxon>Eukaryota</taxon>
        <taxon>Metazoa</taxon>
        <taxon>Ecdysozoa</taxon>
        <taxon>Arthropoda</taxon>
        <taxon>Chelicerata</taxon>
        <taxon>Arachnida</taxon>
        <taxon>Araneae</taxon>
        <taxon>Araneomorphae</taxon>
        <taxon>Entelegynae</taxon>
        <taxon>Araneoidea</taxon>
        <taxon>Araneidae</taxon>
        <taxon>Araneus</taxon>
    </lineage>
</organism>
<dbReference type="EMBL" id="BGPR01001838">
    <property type="protein sequence ID" value="GBM62840.1"/>
    <property type="molecule type" value="Genomic_DNA"/>
</dbReference>
<dbReference type="AlphaFoldDB" id="A0A4Y2HC23"/>
<dbReference type="Proteomes" id="UP000499080">
    <property type="component" value="Unassembled WGS sequence"/>
</dbReference>
<gene>
    <name evidence="1" type="ORF">AVEN_35145_1</name>
</gene>
<sequence>MRCVYYCFMKRSEFSLKYGAVVVESSRPLVELDVIGQDAEGSSNSVFDFRDIRIKRFLLYVYLVISHRRSPNDNGYSKFYCT</sequence>
<keyword evidence="2" id="KW-1185">Reference proteome</keyword>
<proteinExistence type="predicted"/>